<dbReference type="Proteomes" id="UP001597112">
    <property type="component" value="Unassembled WGS sequence"/>
</dbReference>
<dbReference type="InterPro" id="IPR021255">
    <property type="entry name" value="DUF2807"/>
</dbReference>
<evidence type="ECO:0000313" key="13">
    <source>
        <dbReference type="Proteomes" id="UP001597112"/>
    </source>
</evidence>
<evidence type="ECO:0000313" key="12">
    <source>
        <dbReference type="EMBL" id="MFD1002893.1"/>
    </source>
</evidence>
<dbReference type="InterPro" id="IPR052027">
    <property type="entry name" value="PspC"/>
</dbReference>
<protein>
    <submittedName>
        <fullName evidence="12">PspC domain-containing protein</fullName>
    </submittedName>
</protein>
<dbReference type="InterPro" id="IPR007168">
    <property type="entry name" value="Phageshock_PspC_N"/>
</dbReference>
<feature type="transmembrane region" description="Helical" evidence="7">
    <location>
        <begin position="209"/>
        <end position="228"/>
    </location>
</feature>
<feature type="transmembrane region" description="Helical" evidence="7">
    <location>
        <begin position="384"/>
        <end position="404"/>
    </location>
</feature>
<name>A0ABW3K9M9_9BACT</name>
<dbReference type="InterPro" id="IPR054321">
    <property type="entry name" value="PspC-rel_TM"/>
</dbReference>
<organism evidence="12 13">
    <name type="scientific">Ohtaekwangia kribbensis</name>
    <dbReference type="NCBI Taxonomy" id="688913"/>
    <lineage>
        <taxon>Bacteria</taxon>
        <taxon>Pseudomonadati</taxon>
        <taxon>Bacteroidota</taxon>
        <taxon>Cytophagia</taxon>
        <taxon>Cytophagales</taxon>
        <taxon>Fulvivirgaceae</taxon>
        <taxon>Ohtaekwangia</taxon>
    </lineage>
</organism>
<feature type="transmembrane region" description="Helical" evidence="7">
    <location>
        <begin position="167"/>
        <end position="188"/>
    </location>
</feature>
<feature type="compositionally biased region" description="Polar residues" evidence="6">
    <location>
        <begin position="96"/>
        <end position="124"/>
    </location>
</feature>
<dbReference type="Gene3D" id="2.160.20.120">
    <property type="match status" value="1"/>
</dbReference>
<accession>A0ABW3K9M9</accession>
<feature type="domain" description="Phage shock protein PspC N-terminal" evidence="8">
    <location>
        <begin position="132"/>
        <end position="187"/>
    </location>
</feature>
<reference evidence="13" key="1">
    <citation type="journal article" date="2019" name="Int. J. Syst. Evol. Microbiol.">
        <title>The Global Catalogue of Microorganisms (GCM) 10K type strain sequencing project: providing services to taxonomists for standard genome sequencing and annotation.</title>
        <authorList>
            <consortium name="The Broad Institute Genomics Platform"/>
            <consortium name="The Broad Institute Genome Sequencing Center for Infectious Disease"/>
            <person name="Wu L."/>
            <person name="Ma J."/>
        </authorList>
    </citation>
    <scope>NUCLEOTIDE SEQUENCE [LARGE SCALE GENOMIC DNA]</scope>
    <source>
        <strain evidence="13">CCUG 58938</strain>
    </source>
</reference>
<gene>
    <name evidence="12" type="ORF">ACFQ21_26435</name>
</gene>
<keyword evidence="5 7" id="KW-0472">Membrane</keyword>
<keyword evidence="3 7" id="KW-0812">Transmembrane</keyword>
<dbReference type="PANTHER" id="PTHR33885">
    <property type="entry name" value="PHAGE SHOCK PROTEIN C"/>
    <property type="match status" value="1"/>
</dbReference>
<evidence type="ECO:0000259" key="9">
    <source>
        <dbReference type="Pfam" id="PF10988"/>
    </source>
</evidence>
<evidence type="ECO:0000256" key="7">
    <source>
        <dbReference type="SAM" id="Phobius"/>
    </source>
</evidence>
<keyword evidence="2" id="KW-1003">Cell membrane</keyword>
<evidence type="ECO:0000256" key="2">
    <source>
        <dbReference type="ARBA" id="ARBA00022475"/>
    </source>
</evidence>
<feature type="transmembrane region" description="Helical" evidence="7">
    <location>
        <begin position="297"/>
        <end position="316"/>
    </location>
</feature>
<evidence type="ECO:0000256" key="6">
    <source>
        <dbReference type="SAM" id="MobiDB-lite"/>
    </source>
</evidence>
<feature type="domain" description="PspC-related transmembrane region" evidence="10">
    <location>
        <begin position="297"/>
        <end position="440"/>
    </location>
</feature>
<dbReference type="PANTHER" id="PTHR33885:SF3">
    <property type="entry name" value="PHAGE SHOCK PROTEIN C"/>
    <property type="match status" value="1"/>
</dbReference>
<sequence>MKKNISINISGIIFHIEEDGYDNLRKYLDSINKYFSSFEDSSEIMADIESRIAEIFLSKLNEGKQVITADDVHTLITTMGSVSDFKAVEEHEFNGTRPSTENTAYENTTTSGEASSSDNTNSKSYKAFTPSRQLMRDQQRKILGGVCAGLGNYFNVDPLWIRLLFAVLAFAYGVTIVVYLVMWIVVPGSYTLEEPIVDRKMFRDPERKVLGGVSAGVASYFGIDIVVIRLLFVIFTIVGGLGLLLYIVLWIALPEAKTLTDRMQMQGEPVTLSNIESTIKKNLNVDPEKEESAATKILLFPFRLIGMILSALAKIIGPLVEAFRIIIGILIVCMGIGFAFTVLVTGGIALGFFSGAALSVPWMVEGDNFSLPVDAMTRAFPGWIALAGFIACLIPSILILLLGISMIAKRIVFGAAAGWTLFVLFFVSVVMLSIGIPKIVFAFKEEGSYKVENTYHVSGKRALLKLNETGLDDYDETHLSLKGYDGKDFKLVQEFQANGNTRQKAIENAHMVDYNVTVEDSIFTFDSNIVFQQDAIFRGQSLDMTLYIPYDFPFTMTEDVSRFITQYVDGNYLDGETWRMTPKGLDCLTCPVADGDPETKEETSDQYGLTDFDELEVSGIFDVRITRGDEYAIELTGPESEKEKYKIERQGSALVIDYEDDRGINWSRDFLSVDEIKINITMPKLEKIKAKGAGKINFKEFKAEDLDIDIVGAVDVTGEVEADDVTLHLSGASKLSLEGSGNNMEATVQGASSLRAYDFKVRNAFIEVNGASSAKVNVTDHLEMEEGIASDIDYKGNPTTVTKRDH</sequence>
<dbReference type="RefSeq" id="WP_377584728.1">
    <property type="nucleotide sequence ID" value="NZ_JBHTKA010000014.1"/>
</dbReference>
<evidence type="ECO:0000256" key="3">
    <source>
        <dbReference type="ARBA" id="ARBA00022692"/>
    </source>
</evidence>
<feature type="transmembrane region" description="Helical" evidence="7">
    <location>
        <begin position="322"/>
        <end position="340"/>
    </location>
</feature>
<feature type="domain" description="Phage shock protein PspC N-terminal" evidence="8">
    <location>
        <begin position="199"/>
        <end position="256"/>
    </location>
</feature>
<keyword evidence="13" id="KW-1185">Reference proteome</keyword>
<dbReference type="InterPro" id="IPR054319">
    <property type="entry name" value="PspC-rel_ToastRack"/>
</dbReference>
<feature type="region of interest" description="Disordered" evidence="6">
    <location>
        <begin position="92"/>
        <end position="125"/>
    </location>
</feature>
<feature type="domain" description="PspC-related ToastRack" evidence="11">
    <location>
        <begin position="479"/>
        <end position="592"/>
    </location>
</feature>
<dbReference type="Pfam" id="PF10988">
    <property type="entry name" value="DUF2807"/>
    <property type="match status" value="1"/>
</dbReference>
<evidence type="ECO:0000256" key="5">
    <source>
        <dbReference type="ARBA" id="ARBA00023136"/>
    </source>
</evidence>
<feature type="transmembrane region" description="Helical" evidence="7">
    <location>
        <begin position="234"/>
        <end position="253"/>
    </location>
</feature>
<evidence type="ECO:0000259" key="11">
    <source>
        <dbReference type="Pfam" id="PF22744"/>
    </source>
</evidence>
<feature type="domain" description="Putative auto-transporter adhesin head GIN" evidence="9">
    <location>
        <begin position="611"/>
        <end position="798"/>
    </location>
</feature>
<feature type="transmembrane region" description="Helical" evidence="7">
    <location>
        <begin position="411"/>
        <end position="436"/>
    </location>
</feature>
<evidence type="ECO:0000256" key="1">
    <source>
        <dbReference type="ARBA" id="ARBA00004162"/>
    </source>
</evidence>
<comment type="subcellular location">
    <subcellularLocation>
        <location evidence="1">Cell membrane</location>
        <topology evidence="1">Single-pass membrane protein</topology>
    </subcellularLocation>
</comment>
<comment type="caution">
    <text evidence="12">The sequence shown here is derived from an EMBL/GenBank/DDBJ whole genome shotgun (WGS) entry which is preliminary data.</text>
</comment>
<evidence type="ECO:0000259" key="10">
    <source>
        <dbReference type="Pfam" id="PF22571"/>
    </source>
</evidence>
<evidence type="ECO:0000256" key="4">
    <source>
        <dbReference type="ARBA" id="ARBA00022989"/>
    </source>
</evidence>
<dbReference type="Pfam" id="PF22744">
    <property type="entry name" value="Toast-rack_PspC-Cterm"/>
    <property type="match status" value="1"/>
</dbReference>
<dbReference type="Pfam" id="PF04024">
    <property type="entry name" value="PspC"/>
    <property type="match status" value="2"/>
</dbReference>
<dbReference type="Pfam" id="PF22571">
    <property type="entry name" value="LiaI-LiaF-TM_PspC"/>
    <property type="match status" value="1"/>
</dbReference>
<keyword evidence="4 7" id="KW-1133">Transmembrane helix</keyword>
<dbReference type="EMBL" id="JBHTKA010000014">
    <property type="protein sequence ID" value="MFD1002893.1"/>
    <property type="molecule type" value="Genomic_DNA"/>
</dbReference>
<proteinExistence type="predicted"/>
<evidence type="ECO:0000259" key="8">
    <source>
        <dbReference type="Pfam" id="PF04024"/>
    </source>
</evidence>